<dbReference type="PANTHER" id="PTHR31061:SF24">
    <property type="entry name" value="LD22376P"/>
    <property type="match status" value="1"/>
</dbReference>
<dbReference type="Proteomes" id="UP000291469">
    <property type="component" value="Chromosome"/>
</dbReference>
<dbReference type="RefSeq" id="WP_131155693.1">
    <property type="nucleotide sequence ID" value="NZ_CP036402.1"/>
</dbReference>
<dbReference type="Pfam" id="PF07786">
    <property type="entry name" value="HGSNAT_cat"/>
    <property type="match status" value="1"/>
</dbReference>
<keyword evidence="4" id="KW-1185">Reference proteome</keyword>
<reference evidence="3 4" key="1">
    <citation type="submission" date="2019-01" db="EMBL/GenBank/DDBJ databases">
        <title>Egibacter rhizosphaerae EGI 80759T.</title>
        <authorList>
            <person name="Chen D.-D."/>
            <person name="Tian Y."/>
            <person name="Jiao J.-Y."/>
            <person name="Zhang X.-T."/>
            <person name="Zhang Y.-G."/>
            <person name="Zhang Y."/>
            <person name="Xiao M."/>
            <person name="Shu W.-S."/>
            <person name="Li W.-J."/>
        </authorList>
    </citation>
    <scope>NUCLEOTIDE SEQUENCE [LARGE SCALE GENOMIC DNA]</scope>
    <source>
        <strain evidence="3 4">EGI 80759</strain>
    </source>
</reference>
<keyword evidence="1" id="KW-0812">Transmembrane</keyword>
<keyword evidence="1" id="KW-0472">Membrane</keyword>
<feature type="transmembrane region" description="Helical" evidence="1">
    <location>
        <begin position="23"/>
        <end position="42"/>
    </location>
</feature>
<dbReference type="InterPro" id="IPR012429">
    <property type="entry name" value="HGSNAT_cat"/>
</dbReference>
<evidence type="ECO:0000313" key="3">
    <source>
        <dbReference type="EMBL" id="QBI20700.1"/>
    </source>
</evidence>
<gene>
    <name evidence="3" type="ORF">ER308_14780</name>
</gene>
<dbReference type="EMBL" id="CP036402">
    <property type="protein sequence ID" value="QBI20700.1"/>
    <property type="molecule type" value="Genomic_DNA"/>
</dbReference>
<name>A0A411YHI2_9ACTN</name>
<evidence type="ECO:0000259" key="2">
    <source>
        <dbReference type="Pfam" id="PF07786"/>
    </source>
</evidence>
<feature type="transmembrane region" description="Helical" evidence="1">
    <location>
        <begin position="154"/>
        <end position="173"/>
    </location>
</feature>
<feature type="transmembrane region" description="Helical" evidence="1">
    <location>
        <begin position="95"/>
        <end position="114"/>
    </location>
</feature>
<proteinExistence type="predicted"/>
<feature type="transmembrane region" description="Helical" evidence="1">
    <location>
        <begin position="126"/>
        <end position="147"/>
    </location>
</feature>
<protein>
    <submittedName>
        <fullName evidence="3">DUF1624 domain-containing protein</fullName>
    </submittedName>
</protein>
<dbReference type="KEGG" id="erz:ER308_14780"/>
<feature type="transmembrane region" description="Helical" evidence="1">
    <location>
        <begin position="211"/>
        <end position="229"/>
    </location>
</feature>
<evidence type="ECO:0000313" key="4">
    <source>
        <dbReference type="Proteomes" id="UP000291469"/>
    </source>
</evidence>
<dbReference type="AlphaFoldDB" id="A0A411YHI2"/>
<feature type="transmembrane region" description="Helical" evidence="1">
    <location>
        <begin position="62"/>
        <end position="83"/>
    </location>
</feature>
<sequence>MASATPAVAAPAGLRGRLGSLDAFRGFTVASMIFVSSLGGGSANAPYQLTHVQWHGATFRDLIAPFFLFAMGMAMAFALARYVEGRTEESPWPGVVRRGALLVLIGFALNFALYELPETDLSTFRIMGVLQRIGLAYLAAATIVLLVRSVGAQVAIGLVILVGYGIALATVPVPGAGAGVLTPEGNLAGYVDRLVLTEAHLHRGGPFDPEGLLSTIPSVVTVMLGWWTGRWLRSHESRSTAPDAVSSGSSARPGRAGVLGLLVAAGLLGVGGGLALGELQPVNKAMWTPAFVLLTAGWGWLILAGFYGLVELVGMRRLGWTFEVFGRNALFAFTVPRVIAHLLDLWEVGPEGEGAFTYAYEGTIEVWAEPLFGVATASVLYGLLVTVVWWGIHYGMYRRGWFVRL</sequence>
<feature type="transmembrane region" description="Helical" evidence="1">
    <location>
        <begin position="256"/>
        <end position="277"/>
    </location>
</feature>
<evidence type="ECO:0000256" key="1">
    <source>
        <dbReference type="SAM" id="Phobius"/>
    </source>
</evidence>
<dbReference type="OrthoDB" id="9788724at2"/>
<feature type="transmembrane region" description="Helical" evidence="1">
    <location>
        <begin position="289"/>
        <end position="313"/>
    </location>
</feature>
<feature type="transmembrane region" description="Helical" evidence="1">
    <location>
        <begin position="371"/>
        <end position="392"/>
    </location>
</feature>
<feature type="domain" description="Heparan-alpha-glucosaminide N-acetyltransferase catalytic" evidence="2">
    <location>
        <begin position="17"/>
        <end position="241"/>
    </location>
</feature>
<dbReference type="PANTHER" id="PTHR31061">
    <property type="entry name" value="LD22376P"/>
    <property type="match status" value="1"/>
</dbReference>
<organism evidence="3 4">
    <name type="scientific">Egibacter rhizosphaerae</name>
    <dbReference type="NCBI Taxonomy" id="1670831"/>
    <lineage>
        <taxon>Bacteria</taxon>
        <taxon>Bacillati</taxon>
        <taxon>Actinomycetota</taxon>
        <taxon>Nitriliruptoria</taxon>
        <taxon>Egibacterales</taxon>
        <taxon>Egibacteraceae</taxon>
        <taxon>Egibacter</taxon>
    </lineage>
</organism>
<keyword evidence="1" id="KW-1133">Transmembrane helix</keyword>
<accession>A0A411YHI2</accession>